<dbReference type="Pfam" id="PF00787">
    <property type="entry name" value="PX"/>
    <property type="match status" value="1"/>
</dbReference>
<feature type="binding site" evidence="8">
    <location>
        <position position="287"/>
    </location>
    <ligand>
        <name>a 1,2-diacyl-sn-glycero-3-phospho-(1D-myo-inositol-4,5-bisphosphate)</name>
        <dbReference type="ChEBI" id="CHEBI:58456"/>
    </ligand>
</feature>
<dbReference type="CTD" id="112574"/>
<dbReference type="InterPro" id="IPR036028">
    <property type="entry name" value="SH3-like_dom_sf"/>
</dbReference>
<keyword evidence="4" id="KW-0653">Protein transport</keyword>
<protein>
    <recommendedName>
        <fullName evidence="7">Sorting nexin</fullName>
    </recommendedName>
</protein>
<dbReference type="RefSeq" id="XP_032809801.1">
    <property type="nucleotide sequence ID" value="XM_032953910.1"/>
</dbReference>
<dbReference type="SUPFAM" id="SSF64268">
    <property type="entry name" value="PX domain"/>
    <property type="match status" value="1"/>
</dbReference>
<dbReference type="FunFam" id="3.30.1520.10:FF:000004">
    <property type="entry name" value="Sorting nexin"/>
    <property type="match status" value="1"/>
</dbReference>
<evidence type="ECO:0000256" key="2">
    <source>
        <dbReference type="ARBA" id="ARBA00010883"/>
    </source>
</evidence>
<dbReference type="GO" id="GO:0005886">
    <property type="term" value="C:plasma membrane"/>
    <property type="evidence" value="ECO:0007669"/>
    <property type="project" value="TreeGrafter"/>
</dbReference>
<evidence type="ECO:0000256" key="8">
    <source>
        <dbReference type="PIRSR" id="PIRSR027744-1"/>
    </source>
</evidence>
<dbReference type="InterPro" id="IPR019497">
    <property type="entry name" value="Sorting_nexin_WASP-bd-dom"/>
</dbReference>
<dbReference type="PROSITE" id="PS50002">
    <property type="entry name" value="SH3"/>
    <property type="match status" value="1"/>
</dbReference>
<evidence type="ECO:0000256" key="7">
    <source>
        <dbReference type="PIRNR" id="PIRNR027744"/>
    </source>
</evidence>
<reference evidence="14" key="1">
    <citation type="submission" date="2025-08" db="UniProtKB">
        <authorList>
            <consortium name="RefSeq"/>
        </authorList>
    </citation>
    <scope>IDENTIFICATION</scope>
    <source>
        <tissue evidence="14">Sperm</tissue>
    </source>
</reference>
<name>A0AAJ7T1V7_PETMA</name>
<dbReference type="SMART" id="SM00312">
    <property type="entry name" value="PX"/>
    <property type="match status" value="1"/>
</dbReference>
<dbReference type="GO" id="GO:0097320">
    <property type="term" value="P:plasma membrane tubulation"/>
    <property type="evidence" value="ECO:0007669"/>
    <property type="project" value="TreeGrafter"/>
</dbReference>
<comment type="similarity">
    <text evidence="2 7">Belongs to the sorting nexin family.</text>
</comment>
<organism evidence="13 14">
    <name type="scientific">Petromyzon marinus</name>
    <name type="common">Sea lamprey</name>
    <dbReference type="NCBI Taxonomy" id="7757"/>
    <lineage>
        <taxon>Eukaryota</taxon>
        <taxon>Metazoa</taxon>
        <taxon>Chordata</taxon>
        <taxon>Craniata</taxon>
        <taxon>Vertebrata</taxon>
        <taxon>Cyclostomata</taxon>
        <taxon>Hyperoartia</taxon>
        <taxon>Petromyzontiformes</taxon>
        <taxon>Petromyzontidae</taxon>
        <taxon>Petromyzon</taxon>
    </lineage>
</organism>
<keyword evidence="4" id="KW-0813">Transport</keyword>
<dbReference type="GO" id="GO:0000278">
    <property type="term" value="P:mitotic cell cycle"/>
    <property type="evidence" value="ECO:0007669"/>
    <property type="project" value="InterPro"/>
</dbReference>
<evidence type="ECO:0000256" key="3">
    <source>
        <dbReference type="ARBA" id="ARBA00022443"/>
    </source>
</evidence>
<dbReference type="AlphaFoldDB" id="A0AAJ7T1V7"/>
<feature type="compositionally biased region" description="Low complexity" evidence="10">
    <location>
        <begin position="127"/>
        <end position="141"/>
    </location>
</feature>
<dbReference type="InterPro" id="IPR036871">
    <property type="entry name" value="PX_dom_sf"/>
</dbReference>
<feature type="compositionally biased region" description="Polar residues" evidence="10">
    <location>
        <begin position="176"/>
        <end position="185"/>
    </location>
</feature>
<gene>
    <name evidence="14" type="primary">SNX18</name>
</gene>
<dbReference type="SUPFAM" id="SSF50044">
    <property type="entry name" value="SH3-domain"/>
    <property type="match status" value="1"/>
</dbReference>
<dbReference type="PROSITE" id="PS50195">
    <property type="entry name" value="PX"/>
    <property type="match status" value="1"/>
</dbReference>
<evidence type="ECO:0000313" key="13">
    <source>
        <dbReference type="Proteomes" id="UP001318040"/>
    </source>
</evidence>
<dbReference type="InterPro" id="IPR027267">
    <property type="entry name" value="AH/BAR_dom_sf"/>
</dbReference>
<dbReference type="KEGG" id="pmrn:116942212"/>
<dbReference type="SMART" id="SM00326">
    <property type="entry name" value="SH3"/>
    <property type="match status" value="1"/>
</dbReference>
<evidence type="ECO:0000256" key="10">
    <source>
        <dbReference type="SAM" id="MobiDB-lite"/>
    </source>
</evidence>
<dbReference type="GO" id="GO:0015031">
    <property type="term" value="P:protein transport"/>
    <property type="evidence" value="ECO:0007669"/>
    <property type="project" value="UniProtKB-KW"/>
</dbReference>
<dbReference type="PANTHER" id="PTHR45827:SF4">
    <property type="entry name" value="SORTING NEXIN-18"/>
    <property type="match status" value="1"/>
</dbReference>
<dbReference type="Pfam" id="PF10456">
    <property type="entry name" value="BAR_3_WASP_bdg"/>
    <property type="match status" value="1"/>
</dbReference>
<dbReference type="InterPro" id="IPR001452">
    <property type="entry name" value="SH3_domain"/>
</dbReference>
<accession>A0AAJ7T1V7</accession>
<feature type="region of interest" description="Disordered" evidence="10">
    <location>
        <begin position="127"/>
        <end position="185"/>
    </location>
</feature>
<feature type="binding site" evidence="8">
    <location>
        <position position="325"/>
    </location>
    <ligand>
        <name>a 1,2-diacyl-sn-glycero-3-phospho-(1D-myo-inositol-4,5-bisphosphate)</name>
        <dbReference type="ChEBI" id="CHEBI:58456"/>
    </ligand>
</feature>
<keyword evidence="6 7" id="KW-0968">Cytoplasmic vesicle</keyword>
<dbReference type="PANTHER" id="PTHR45827">
    <property type="entry name" value="SORTING NEXIN"/>
    <property type="match status" value="1"/>
</dbReference>
<dbReference type="Proteomes" id="UP001318040">
    <property type="component" value="Chromosome 13"/>
</dbReference>
<evidence type="ECO:0000256" key="9">
    <source>
        <dbReference type="PROSITE-ProRule" id="PRU00192"/>
    </source>
</evidence>
<dbReference type="Gene3D" id="1.20.1270.60">
    <property type="entry name" value="Arfaptin homology (AH) domain/BAR domain"/>
    <property type="match status" value="1"/>
</dbReference>
<keyword evidence="5 7" id="KW-0472">Membrane</keyword>
<dbReference type="PIRSF" id="PIRSF027744">
    <property type="entry name" value="Snx9"/>
    <property type="match status" value="1"/>
</dbReference>
<feature type="binding site" evidence="8">
    <location>
        <position position="285"/>
    </location>
    <ligand>
        <name>a 1,2-diacyl-sn-glycero-3-phospho-(1D-myo-inositol-4,5-bisphosphate)</name>
        <dbReference type="ChEBI" id="CHEBI:58456"/>
    </ligand>
</feature>
<evidence type="ECO:0000259" key="11">
    <source>
        <dbReference type="PROSITE" id="PS50002"/>
    </source>
</evidence>
<dbReference type="FunFam" id="1.20.1270.60:FF:000033">
    <property type="entry name" value="Sorting nexin"/>
    <property type="match status" value="1"/>
</dbReference>
<dbReference type="Gene3D" id="2.30.30.40">
    <property type="entry name" value="SH3 Domains"/>
    <property type="match status" value="1"/>
</dbReference>
<evidence type="ECO:0000256" key="1">
    <source>
        <dbReference type="ARBA" id="ARBA00004180"/>
    </source>
</evidence>
<evidence type="ECO:0000256" key="5">
    <source>
        <dbReference type="ARBA" id="ARBA00023136"/>
    </source>
</evidence>
<dbReference type="InterPro" id="IPR001683">
    <property type="entry name" value="PX_dom"/>
</dbReference>
<keyword evidence="3 9" id="KW-0728">SH3 domain</keyword>
<dbReference type="GO" id="GO:0036089">
    <property type="term" value="P:cleavage furrow formation"/>
    <property type="evidence" value="ECO:0007669"/>
    <property type="project" value="TreeGrafter"/>
</dbReference>
<feature type="domain" description="PX" evidence="12">
    <location>
        <begin position="249"/>
        <end position="359"/>
    </location>
</feature>
<evidence type="ECO:0000259" key="12">
    <source>
        <dbReference type="PROSITE" id="PS50195"/>
    </source>
</evidence>
<evidence type="ECO:0000313" key="14">
    <source>
        <dbReference type="RefSeq" id="XP_032809801.1"/>
    </source>
</evidence>
<feature type="domain" description="SH3" evidence="11">
    <location>
        <begin position="33"/>
        <end position="94"/>
    </location>
</feature>
<dbReference type="GO" id="GO:0030659">
    <property type="term" value="C:cytoplasmic vesicle membrane"/>
    <property type="evidence" value="ECO:0007669"/>
    <property type="project" value="UniProtKB-SubCell"/>
</dbReference>
<keyword evidence="13" id="KW-1185">Reference proteome</keyword>
<evidence type="ECO:0000256" key="6">
    <source>
        <dbReference type="ARBA" id="ARBA00023329"/>
    </source>
</evidence>
<sequence>MLEASESMVHSCKHICCFNSSASEVLIKLQRSARRGVKLPHKQRSSENEGEISIRERDVLTVFNEGVGDGWFEGTNSRGERGLFPATYVEFLPDEDDVGCGVRDVTANLRGGVASAGRDGGLAQTTTTAAAWSASHQQQSHNFKTFSNQQQTPAGTWPQQPADQDQDDWDADWDDNSSTVDSGSTYGQFGANGTATSALGVSSLSRYVKAGGEAFISGDVTGCTVNVGDRVRVDIADRGPAWPDNPFPFTCSIEDPTKQTKFKGMKSFISYRLTPTFTGRAVSRRYKHFDWLYGRLVQKFPVVSVPHLPEKQATGRFVEDFVQKRRRGLILWMNHMTGHPVLAQCDAFQHFLTCTDEKAWKQGKRRAEKDDAVGAKFYLTISAPPTSHLDLQDVEARTDSFRSFSKRMDESVVLLNGTAGEMARKHCIDYKRDFQKMGQVFENLGQSFEQDDQHYSDNLTKAITHTGNTYVAIGELFAQQPQQDLQPLMDVTCLYQGLLANFPDIIHIQKGAVAKVKESQRAADEGKMDAGQLTEVQTRTNTVSHATLAEFNHFHCTRVKDFGQIMQLYLQQQIAFYQAIAGRLDESLQKYKNL</sequence>
<feature type="compositionally biased region" description="Polar residues" evidence="10">
    <location>
        <begin position="142"/>
        <end position="154"/>
    </location>
</feature>
<dbReference type="Gene3D" id="3.30.1520.10">
    <property type="entry name" value="Phox-like domain"/>
    <property type="match status" value="1"/>
</dbReference>
<dbReference type="GO" id="GO:0016197">
    <property type="term" value="P:endosomal transport"/>
    <property type="evidence" value="ECO:0007669"/>
    <property type="project" value="TreeGrafter"/>
</dbReference>
<comment type="subcellular location">
    <subcellularLocation>
        <location evidence="1">Cytoplasmic vesicle membrane</location>
        <topology evidence="1">Peripheral membrane protein</topology>
        <orientation evidence="1">Cytoplasmic side</orientation>
    </subcellularLocation>
</comment>
<dbReference type="Pfam" id="PF14604">
    <property type="entry name" value="SH3_9"/>
    <property type="match status" value="1"/>
</dbReference>
<dbReference type="GO" id="GO:0035091">
    <property type="term" value="F:phosphatidylinositol binding"/>
    <property type="evidence" value="ECO:0007669"/>
    <property type="project" value="InterPro"/>
</dbReference>
<dbReference type="GO" id="GO:0006897">
    <property type="term" value="P:endocytosis"/>
    <property type="evidence" value="ECO:0007669"/>
    <property type="project" value="TreeGrafter"/>
</dbReference>
<proteinExistence type="inferred from homology"/>
<dbReference type="InterPro" id="IPR014536">
    <property type="entry name" value="Snx9_fam"/>
</dbReference>
<dbReference type="GeneID" id="116942212"/>
<feature type="compositionally biased region" description="Acidic residues" evidence="10">
    <location>
        <begin position="164"/>
        <end position="175"/>
    </location>
</feature>
<evidence type="ECO:0000256" key="4">
    <source>
        <dbReference type="ARBA" id="ARBA00022927"/>
    </source>
</evidence>